<organism evidence="1 2">
    <name type="scientific">Reticulomyxa filosa</name>
    <dbReference type="NCBI Taxonomy" id="46433"/>
    <lineage>
        <taxon>Eukaryota</taxon>
        <taxon>Sar</taxon>
        <taxon>Rhizaria</taxon>
        <taxon>Retaria</taxon>
        <taxon>Foraminifera</taxon>
        <taxon>Monothalamids</taxon>
        <taxon>Reticulomyxidae</taxon>
        <taxon>Reticulomyxa</taxon>
    </lineage>
</organism>
<dbReference type="EMBL" id="ASPP01048384">
    <property type="protein sequence ID" value="ETN97871.1"/>
    <property type="molecule type" value="Genomic_DNA"/>
</dbReference>
<reference evidence="1 2" key="1">
    <citation type="journal article" date="2013" name="Curr. Biol.">
        <title>The Genome of the Foraminiferan Reticulomyxa filosa.</title>
        <authorList>
            <person name="Glockner G."/>
            <person name="Hulsmann N."/>
            <person name="Schleicher M."/>
            <person name="Noegel A.A."/>
            <person name="Eichinger L."/>
            <person name="Gallinger C."/>
            <person name="Pawlowski J."/>
            <person name="Sierra R."/>
            <person name="Euteneuer U."/>
            <person name="Pillet L."/>
            <person name="Moustafa A."/>
            <person name="Platzer M."/>
            <person name="Groth M."/>
            <person name="Szafranski K."/>
            <person name="Schliwa M."/>
        </authorList>
    </citation>
    <scope>NUCLEOTIDE SEQUENCE [LARGE SCALE GENOMIC DNA]</scope>
</reference>
<proteinExistence type="predicted"/>
<gene>
    <name evidence="1" type="ORF">RFI_39656</name>
</gene>
<evidence type="ECO:0000313" key="2">
    <source>
        <dbReference type="Proteomes" id="UP000023152"/>
    </source>
</evidence>
<dbReference type="Proteomes" id="UP000023152">
    <property type="component" value="Unassembled WGS sequence"/>
</dbReference>
<name>X6L9U1_RETFI</name>
<comment type="caution">
    <text evidence="1">The sequence shown here is derived from an EMBL/GenBank/DDBJ whole genome shotgun (WGS) entry which is preliminary data.</text>
</comment>
<accession>X6L9U1</accession>
<dbReference type="AlphaFoldDB" id="X6L9U1"/>
<sequence>MLQCKSGRIGSELRLPQRSPVSSTFKVSGKVKLTREKIGDEVISLDWSMDTVAMKEKNKNIKDCDCIELDHSCKCSEIDCRADFNRSKEFGTELDDWWVDDMIEDHKKKRVNLHCFIIVVCISVPCAKSREYFASHILANVIVNDLKEDPVRKEISRRKKRISRLRKYLQGIGNYEKRLVNKE</sequence>
<protein>
    <submittedName>
        <fullName evidence="1">Uncharacterized protein</fullName>
    </submittedName>
</protein>
<evidence type="ECO:0000313" key="1">
    <source>
        <dbReference type="EMBL" id="ETN97871.1"/>
    </source>
</evidence>
<keyword evidence="2" id="KW-1185">Reference proteome</keyword>